<evidence type="ECO:0000256" key="4">
    <source>
        <dbReference type="SAM" id="MobiDB-lite"/>
    </source>
</evidence>
<dbReference type="PANTHER" id="PTHR11534:SF9">
    <property type="entry name" value="MYOGENIC-DETERMINATION PROTEIN"/>
    <property type="match status" value="1"/>
</dbReference>
<dbReference type="InterPro" id="IPR002546">
    <property type="entry name" value="MyoD_N"/>
</dbReference>
<reference evidence="6 7" key="1">
    <citation type="journal article" date="2018" name="Sci. Rep.">
        <title>Genomic signatures of local adaptation to the degree of environmental predictability in rotifers.</title>
        <authorList>
            <person name="Franch-Gras L."/>
            <person name="Hahn C."/>
            <person name="Garcia-Roger E.M."/>
            <person name="Carmona M.J."/>
            <person name="Serra M."/>
            <person name="Gomez A."/>
        </authorList>
    </citation>
    <scope>NUCLEOTIDE SEQUENCE [LARGE SCALE GENOMIC DNA]</scope>
    <source>
        <strain evidence="6">HYR1</strain>
    </source>
</reference>
<dbReference type="Pfam" id="PF00010">
    <property type="entry name" value="HLH"/>
    <property type="match status" value="1"/>
</dbReference>
<sequence length="364" mass="40475">MMTEYSTKMGPQDFQVSYTADTYQSGNEHYTISPQFSQYHQVYADMVTGQDPGYVFSSLYAPGDYQPQSVTNLSYAYDYRYAADEPRFESCGWTGEHKKCHSLSENVPVNGKPKSKSLVGKQRHKEPFGESENAKMDRIQECQKQEDNLGVQGECDGAPVCTANSTGRKCLTWACKVCKKKTSTPDRRKQATMRERRRLRKVNEAFETLKKRTCPNPNQRLPKVEILRNAIEYIENLEDLLKSSAGQSAAAKNASQNSSRFTFKTTQYFSSANSSSYLSEDNGSNSSDSNQLQLVDANTKIYDEQFSSYLEKTEANSASSLNKLSMIVAGINTNANKQQSNPSVSVAATGSCGLSPNSLKMSSP</sequence>
<organism evidence="6 7">
    <name type="scientific">Brachionus plicatilis</name>
    <name type="common">Marine rotifer</name>
    <name type="synonym">Brachionus muelleri</name>
    <dbReference type="NCBI Taxonomy" id="10195"/>
    <lineage>
        <taxon>Eukaryota</taxon>
        <taxon>Metazoa</taxon>
        <taxon>Spiralia</taxon>
        <taxon>Gnathifera</taxon>
        <taxon>Rotifera</taxon>
        <taxon>Eurotatoria</taxon>
        <taxon>Monogononta</taxon>
        <taxon>Pseudotrocha</taxon>
        <taxon>Ploima</taxon>
        <taxon>Brachionidae</taxon>
        <taxon>Brachionus</taxon>
    </lineage>
</organism>
<feature type="domain" description="BHLH" evidence="5">
    <location>
        <begin position="186"/>
        <end position="237"/>
    </location>
</feature>
<evidence type="ECO:0000313" key="7">
    <source>
        <dbReference type="Proteomes" id="UP000276133"/>
    </source>
</evidence>
<keyword evidence="7" id="KW-1185">Reference proteome</keyword>
<evidence type="ECO:0000259" key="5">
    <source>
        <dbReference type="PROSITE" id="PS50888"/>
    </source>
</evidence>
<evidence type="ECO:0000256" key="1">
    <source>
        <dbReference type="ARBA" id="ARBA00004123"/>
    </source>
</evidence>
<feature type="region of interest" description="Disordered" evidence="4">
    <location>
        <begin position="336"/>
        <end position="364"/>
    </location>
</feature>
<dbReference type="InterPro" id="IPR011598">
    <property type="entry name" value="bHLH_dom"/>
</dbReference>
<evidence type="ECO:0000256" key="2">
    <source>
        <dbReference type="ARBA" id="ARBA00023125"/>
    </source>
</evidence>
<dbReference type="AlphaFoldDB" id="A0A3M7SIB7"/>
<dbReference type="GO" id="GO:0007517">
    <property type="term" value="P:muscle organ development"/>
    <property type="evidence" value="ECO:0007669"/>
    <property type="project" value="InterPro"/>
</dbReference>
<dbReference type="GO" id="GO:0045663">
    <property type="term" value="P:positive regulation of myoblast differentiation"/>
    <property type="evidence" value="ECO:0007669"/>
    <property type="project" value="TreeGrafter"/>
</dbReference>
<protein>
    <submittedName>
        <fullName evidence="6">Isoform A</fullName>
    </submittedName>
</protein>
<dbReference type="GO" id="GO:0005634">
    <property type="term" value="C:nucleus"/>
    <property type="evidence" value="ECO:0007669"/>
    <property type="project" value="UniProtKB-SubCell"/>
</dbReference>
<keyword evidence="3" id="KW-0539">Nucleus</keyword>
<dbReference type="GO" id="GO:0000978">
    <property type="term" value="F:RNA polymerase II cis-regulatory region sequence-specific DNA binding"/>
    <property type="evidence" value="ECO:0007669"/>
    <property type="project" value="TreeGrafter"/>
</dbReference>
<comment type="subcellular location">
    <subcellularLocation>
        <location evidence="1">Nucleus</location>
    </subcellularLocation>
</comment>
<proteinExistence type="predicted"/>
<dbReference type="SMART" id="SM00520">
    <property type="entry name" value="BASIC"/>
    <property type="match status" value="1"/>
</dbReference>
<feature type="compositionally biased region" description="Basic and acidic residues" evidence="4">
    <location>
        <begin position="125"/>
        <end position="135"/>
    </location>
</feature>
<dbReference type="InterPro" id="IPR039704">
    <property type="entry name" value="Myogenic_factor"/>
</dbReference>
<name>A0A3M7SIB7_BRAPC</name>
<dbReference type="FunFam" id="4.10.280.10:FF:000005">
    <property type="entry name" value="Myogenic factor"/>
    <property type="match status" value="1"/>
</dbReference>
<evidence type="ECO:0000313" key="6">
    <source>
        <dbReference type="EMBL" id="RNA35634.1"/>
    </source>
</evidence>
<dbReference type="CDD" id="cd19699">
    <property type="entry name" value="bHLH_TS_dMYOD_like"/>
    <property type="match status" value="1"/>
</dbReference>
<dbReference type="OrthoDB" id="10049614at2759"/>
<dbReference type="STRING" id="10195.A0A3M7SIB7"/>
<accession>A0A3M7SIB7</accession>
<evidence type="ECO:0000256" key="3">
    <source>
        <dbReference type="ARBA" id="ARBA00023242"/>
    </source>
</evidence>
<dbReference type="Proteomes" id="UP000276133">
    <property type="component" value="Unassembled WGS sequence"/>
</dbReference>
<dbReference type="EMBL" id="REGN01001308">
    <property type="protein sequence ID" value="RNA35634.1"/>
    <property type="molecule type" value="Genomic_DNA"/>
</dbReference>
<dbReference type="SMART" id="SM00353">
    <property type="entry name" value="HLH"/>
    <property type="match status" value="1"/>
</dbReference>
<feature type="region of interest" description="Disordered" evidence="4">
    <location>
        <begin position="104"/>
        <end position="135"/>
    </location>
</feature>
<dbReference type="Gene3D" id="4.10.280.10">
    <property type="entry name" value="Helix-loop-helix DNA-binding domain"/>
    <property type="match status" value="1"/>
</dbReference>
<dbReference type="PROSITE" id="PS50888">
    <property type="entry name" value="BHLH"/>
    <property type="match status" value="1"/>
</dbReference>
<gene>
    <name evidence="6" type="ORF">BpHYR1_042061</name>
</gene>
<dbReference type="PANTHER" id="PTHR11534">
    <property type="entry name" value="MYOGENIC FACTOR"/>
    <property type="match status" value="1"/>
</dbReference>
<dbReference type="GO" id="GO:0000981">
    <property type="term" value="F:DNA-binding transcription factor activity, RNA polymerase II-specific"/>
    <property type="evidence" value="ECO:0007669"/>
    <property type="project" value="TreeGrafter"/>
</dbReference>
<comment type="caution">
    <text evidence="6">The sequence shown here is derived from an EMBL/GenBank/DDBJ whole genome shotgun (WGS) entry which is preliminary data.</text>
</comment>
<dbReference type="InterPro" id="IPR036638">
    <property type="entry name" value="HLH_DNA-bd_sf"/>
</dbReference>
<keyword evidence="2" id="KW-0238">DNA-binding</keyword>
<dbReference type="SUPFAM" id="SSF47459">
    <property type="entry name" value="HLH, helix-loop-helix DNA-binding domain"/>
    <property type="match status" value="1"/>
</dbReference>
<dbReference type="GO" id="GO:0046983">
    <property type="term" value="F:protein dimerization activity"/>
    <property type="evidence" value="ECO:0007669"/>
    <property type="project" value="InterPro"/>
</dbReference>